<proteinExistence type="inferred from homology"/>
<dbReference type="PIRSF" id="PIRSF006232">
    <property type="entry name" value="Pirin"/>
    <property type="match status" value="1"/>
</dbReference>
<reference evidence="6 7" key="1">
    <citation type="submission" date="2023-10" db="EMBL/GenBank/DDBJ databases">
        <title>Description of Microbulbifer bruguierae sp. nov., isolated from the sediments of mangrove plant Bruguiera sexangula and comparative genomic analyses of the genus Microbulbifer.</title>
        <authorList>
            <person name="Long M."/>
        </authorList>
    </citation>
    <scope>NUCLEOTIDE SEQUENCE [LARGE SCALE GENOMIC DNA]</scope>
    <source>
        <strain evidence="6 7">SPO729</strain>
    </source>
</reference>
<evidence type="ECO:0000259" key="5">
    <source>
        <dbReference type="Pfam" id="PF17954"/>
    </source>
</evidence>
<dbReference type="AlphaFoldDB" id="A0AAU0N6R1"/>
<dbReference type="Pfam" id="PF17954">
    <property type="entry name" value="Pirin_C_2"/>
    <property type="match status" value="1"/>
</dbReference>
<dbReference type="KEGG" id="mpaf:R5R33_08980"/>
<dbReference type="PANTHER" id="PTHR43212:SF3">
    <property type="entry name" value="QUERCETIN 2,3-DIOXYGENASE"/>
    <property type="match status" value="1"/>
</dbReference>
<evidence type="ECO:0000256" key="1">
    <source>
        <dbReference type="ARBA" id="ARBA00008416"/>
    </source>
</evidence>
<feature type="domain" description="Pirin N-terminal" evidence="4">
    <location>
        <begin position="12"/>
        <end position="119"/>
    </location>
</feature>
<comment type="cofactor">
    <cofactor evidence="2">
        <name>Fe cation</name>
        <dbReference type="ChEBI" id="CHEBI:24875"/>
    </cofactor>
    <text evidence="2">Binds 1 Fe cation per subunit.</text>
</comment>
<evidence type="ECO:0000256" key="3">
    <source>
        <dbReference type="RuleBase" id="RU003457"/>
    </source>
</evidence>
<keyword evidence="2" id="KW-0479">Metal-binding</keyword>
<dbReference type="InterPro" id="IPR041602">
    <property type="entry name" value="Quercetinase_C"/>
</dbReference>
<keyword evidence="7" id="KW-1185">Reference proteome</keyword>
<feature type="domain" description="Quercetin 2,3-dioxygenase C-terminal cupin" evidence="5">
    <location>
        <begin position="144"/>
        <end position="227"/>
    </location>
</feature>
<dbReference type="Gene3D" id="2.60.120.10">
    <property type="entry name" value="Jelly Rolls"/>
    <property type="match status" value="2"/>
</dbReference>
<evidence type="ECO:0000256" key="2">
    <source>
        <dbReference type="PIRSR" id="PIRSR006232-1"/>
    </source>
</evidence>
<dbReference type="InterPro" id="IPR003829">
    <property type="entry name" value="Pirin_N_dom"/>
</dbReference>
<accession>A0AAU0N6R1</accession>
<name>A0AAU0N6R1_9GAMM</name>
<dbReference type="RefSeq" id="WP_318955680.1">
    <property type="nucleotide sequence ID" value="NZ_CP137555.1"/>
</dbReference>
<evidence type="ECO:0000313" key="6">
    <source>
        <dbReference type="EMBL" id="WOX07251.1"/>
    </source>
</evidence>
<feature type="binding site" evidence="2">
    <location>
        <position position="101"/>
    </location>
    <ligand>
        <name>Fe cation</name>
        <dbReference type="ChEBI" id="CHEBI:24875"/>
    </ligand>
</feature>
<dbReference type="SUPFAM" id="SSF51182">
    <property type="entry name" value="RmlC-like cupins"/>
    <property type="match status" value="1"/>
</dbReference>
<keyword evidence="2" id="KW-0408">Iron</keyword>
<dbReference type="CDD" id="cd02910">
    <property type="entry name" value="cupin_Yhhw_N"/>
    <property type="match status" value="1"/>
</dbReference>
<feature type="binding site" evidence="2">
    <location>
        <position position="103"/>
    </location>
    <ligand>
        <name>Fe cation</name>
        <dbReference type="ChEBI" id="CHEBI:24875"/>
    </ligand>
</feature>
<feature type="binding site" evidence="2">
    <location>
        <position position="57"/>
    </location>
    <ligand>
        <name>Fe cation</name>
        <dbReference type="ChEBI" id="CHEBI:24875"/>
    </ligand>
</feature>
<dbReference type="InterPro" id="IPR011051">
    <property type="entry name" value="RmlC_Cupin_sf"/>
</dbReference>
<comment type="similarity">
    <text evidence="1 3">Belongs to the pirin family.</text>
</comment>
<sequence length="235" mass="25801">MLYLRRADERGRANFGWLDSRHTFSFGHYYDPKHMGISALRVINDDTVAAGAGFGTHGHRDMEIISYVLAGAIEHKDSMGNQFVVPAGEVQRMTAGTGITHSEYNHSKTEPLKFLQIWIIPNQRNLQPGYEQKAIEQKGNLTPLVTPDGRDGSLTVHQDAGLYRVQLNTGDAQALETTDGVGYLHVIEGEVYANGTALGAGDGLGTIDEPLTLRAGDKGVTALWFDLPRRVERRG</sequence>
<dbReference type="Pfam" id="PF02678">
    <property type="entry name" value="Pirin"/>
    <property type="match status" value="1"/>
</dbReference>
<evidence type="ECO:0000313" key="7">
    <source>
        <dbReference type="Proteomes" id="UP001302477"/>
    </source>
</evidence>
<gene>
    <name evidence="6" type="ORF">R5R33_08980</name>
</gene>
<dbReference type="PANTHER" id="PTHR43212">
    <property type="entry name" value="QUERCETIN 2,3-DIOXYGENASE"/>
    <property type="match status" value="1"/>
</dbReference>
<dbReference type="InterPro" id="IPR014710">
    <property type="entry name" value="RmlC-like_jellyroll"/>
</dbReference>
<evidence type="ECO:0000259" key="4">
    <source>
        <dbReference type="Pfam" id="PF02678"/>
    </source>
</evidence>
<dbReference type="Proteomes" id="UP001302477">
    <property type="component" value="Chromosome"/>
</dbReference>
<dbReference type="GO" id="GO:0046872">
    <property type="term" value="F:metal ion binding"/>
    <property type="evidence" value="ECO:0007669"/>
    <property type="project" value="UniProtKB-KW"/>
</dbReference>
<organism evidence="6 7">
    <name type="scientific">Microbulbifer pacificus</name>
    <dbReference type="NCBI Taxonomy" id="407164"/>
    <lineage>
        <taxon>Bacteria</taxon>
        <taxon>Pseudomonadati</taxon>
        <taxon>Pseudomonadota</taxon>
        <taxon>Gammaproteobacteria</taxon>
        <taxon>Cellvibrionales</taxon>
        <taxon>Microbulbiferaceae</taxon>
        <taxon>Microbulbifer</taxon>
    </lineage>
</organism>
<feature type="binding site" evidence="2">
    <location>
        <position position="59"/>
    </location>
    <ligand>
        <name>Fe cation</name>
        <dbReference type="ChEBI" id="CHEBI:24875"/>
    </ligand>
</feature>
<dbReference type="EMBL" id="CP137555">
    <property type="protein sequence ID" value="WOX07251.1"/>
    <property type="molecule type" value="Genomic_DNA"/>
</dbReference>
<protein>
    <submittedName>
        <fullName evidence="6">Pirin family protein</fullName>
    </submittedName>
</protein>
<dbReference type="InterPro" id="IPR012093">
    <property type="entry name" value="Pirin"/>
</dbReference>